<dbReference type="AlphaFoldDB" id="A0A3M2M3S1"/>
<sequence length="143" mass="15502">MITRDKANDGRRTFVLMSADHAEHLTLRLPDAEAGELRAHLSGHGFRLPTGDARAVVTEVLVATAGSAAAWTAVGGTVVAYLRRNKGVAFRCEVEGRMFIAHGYSMREVRELSKAVLSLIRKSNGRDGEEGRSMRPPGLDSLT</sequence>
<evidence type="ECO:0000313" key="1">
    <source>
        <dbReference type="EMBL" id="RMI44062.1"/>
    </source>
</evidence>
<keyword evidence="2" id="KW-1185">Reference proteome</keyword>
<protein>
    <submittedName>
        <fullName evidence="1">Uncharacterized protein</fullName>
    </submittedName>
</protein>
<dbReference type="Proteomes" id="UP000282674">
    <property type="component" value="Unassembled WGS sequence"/>
</dbReference>
<reference evidence="1 2" key="1">
    <citation type="submission" date="2018-10" db="EMBL/GenBank/DDBJ databases">
        <title>Isolation from soil.</title>
        <authorList>
            <person name="Hu J."/>
        </authorList>
    </citation>
    <scope>NUCLEOTIDE SEQUENCE [LARGE SCALE GENOMIC DNA]</scope>
    <source>
        <strain evidence="1 2">NEAU-Ht49</strain>
    </source>
</reference>
<name>A0A3M2M3S1_9ACTN</name>
<organism evidence="1 2">
    <name type="scientific">Actinomadura harenae</name>
    <dbReference type="NCBI Taxonomy" id="2483351"/>
    <lineage>
        <taxon>Bacteria</taxon>
        <taxon>Bacillati</taxon>
        <taxon>Actinomycetota</taxon>
        <taxon>Actinomycetes</taxon>
        <taxon>Streptosporangiales</taxon>
        <taxon>Thermomonosporaceae</taxon>
        <taxon>Actinomadura</taxon>
    </lineage>
</organism>
<evidence type="ECO:0000313" key="2">
    <source>
        <dbReference type="Proteomes" id="UP000282674"/>
    </source>
</evidence>
<proteinExistence type="predicted"/>
<accession>A0A3M2M3S1</accession>
<dbReference type="EMBL" id="RFFG01000021">
    <property type="protein sequence ID" value="RMI44062.1"/>
    <property type="molecule type" value="Genomic_DNA"/>
</dbReference>
<comment type="caution">
    <text evidence="1">The sequence shown here is derived from an EMBL/GenBank/DDBJ whole genome shotgun (WGS) entry which is preliminary data.</text>
</comment>
<gene>
    <name evidence="1" type="ORF">EBO15_14170</name>
</gene>